<feature type="signal peptide" evidence="1">
    <location>
        <begin position="1"/>
        <end position="28"/>
    </location>
</feature>
<sequence length="118" mass="13065">MPLNSNNPNSQYLSLCVFLSFLLQPCRADVCVVWVAKGIEQNFGQEIMEMMSRHPKDKVIVHDTALMGRPNVSQMSVEMAKKWRAEVVIVTSNPEGSRDVVDACKGAGIPAFGPIWDS</sequence>
<evidence type="ECO:0000313" key="3">
    <source>
        <dbReference type="Proteomes" id="UP001154282"/>
    </source>
</evidence>
<organism evidence="2 3">
    <name type="scientific">Linum tenue</name>
    <dbReference type="NCBI Taxonomy" id="586396"/>
    <lineage>
        <taxon>Eukaryota</taxon>
        <taxon>Viridiplantae</taxon>
        <taxon>Streptophyta</taxon>
        <taxon>Embryophyta</taxon>
        <taxon>Tracheophyta</taxon>
        <taxon>Spermatophyta</taxon>
        <taxon>Magnoliopsida</taxon>
        <taxon>eudicotyledons</taxon>
        <taxon>Gunneridae</taxon>
        <taxon>Pentapetalae</taxon>
        <taxon>rosids</taxon>
        <taxon>fabids</taxon>
        <taxon>Malpighiales</taxon>
        <taxon>Linaceae</taxon>
        <taxon>Linum</taxon>
    </lineage>
</organism>
<accession>A0AAV0MFE7</accession>
<evidence type="ECO:0000313" key="2">
    <source>
        <dbReference type="EMBL" id="CAI0444982.1"/>
    </source>
</evidence>
<protein>
    <submittedName>
        <fullName evidence="2">Uncharacterized protein</fullName>
    </submittedName>
</protein>
<reference evidence="2" key="1">
    <citation type="submission" date="2022-08" db="EMBL/GenBank/DDBJ databases">
        <authorList>
            <person name="Gutierrez-Valencia J."/>
        </authorList>
    </citation>
    <scope>NUCLEOTIDE SEQUENCE</scope>
</reference>
<keyword evidence="1" id="KW-0732">Signal</keyword>
<comment type="caution">
    <text evidence="2">The sequence shown here is derived from an EMBL/GenBank/DDBJ whole genome shotgun (WGS) entry which is preliminary data.</text>
</comment>
<dbReference type="InterPro" id="IPR052979">
    <property type="entry name" value="Adenylate-forming_domain"/>
</dbReference>
<name>A0AAV0MFE7_9ROSI</name>
<dbReference type="AlphaFoldDB" id="A0AAV0MFE7"/>
<dbReference type="PANTHER" id="PTHR33927">
    <property type="entry name" value="TRANSMEMBRANE PROTEIN"/>
    <property type="match status" value="1"/>
</dbReference>
<dbReference type="PANTHER" id="PTHR33927:SF1">
    <property type="entry name" value="TRANSMEMBRANE PROTEIN"/>
    <property type="match status" value="1"/>
</dbReference>
<keyword evidence="3" id="KW-1185">Reference proteome</keyword>
<dbReference type="Proteomes" id="UP001154282">
    <property type="component" value="Unassembled WGS sequence"/>
</dbReference>
<proteinExistence type="predicted"/>
<evidence type="ECO:0000256" key="1">
    <source>
        <dbReference type="SAM" id="SignalP"/>
    </source>
</evidence>
<dbReference type="EMBL" id="CAMGYJ010000007">
    <property type="protein sequence ID" value="CAI0444982.1"/>
    <property type="molecule type" value="Genomic_DNA"/>
</dbReference>
<feature type="chain" id="PRO_5043841207" evidence="1">
    <location>
        <begin position="29"/>
        <end position="118"/>
    </location>
</feature>
<gene>
    <name evidence="2" type="ORF">LITE_LOCUS28350</name>
</gene>